<dbReference type="Proteomes" id="UP000243579">
    <property type="component" value="Unassembled WGS sequence"/>
</dbReference>
<feature type="transmembrane region" description="Helical" evidence="4">
    <location>
        <begin position="255"/>
        <end position="280"/>
    </location>
</feature>
<dbReference type="InterPro" id="IPR032675">
    <property type="entry name" value="LRR_dom_sf"/>
</dbReference>
<keyword evidence="7" id="KW-1185">Reference proteome</keyword>
<name>A0A1V9ZHR1_ACHHY</name>
<keyword evidence="4" id="KW-1133">Transmembrane helix</keyword>
<organism evidence="6 7">
    <name type="scientific">Achlya hypogyna</name>
    <name type="common">Oomycete</name>
    <name type="synonym">Protoachlya hypogyna</name>
    <dbReference type="NCBI Taxonomy" id="1202772"/>
    <lineage>
        <taxon>Eukaryota</taxon>
        <taxon>Sar</taxon>
        <taxon>Stramenopiles</taxon>
        <taxon>Oomycota</taxon>
        <taxon>Saprolegniomycetes</taxon>
        <taxon>Saprolegniales</taxon>
        <taxon>Achlyaceae</taxon>
        <taxon>Achlya</taxon>
    </lineage>
</organism>
<keyword evidence="1" id="KW-0677">Repeat</keyword>
<dbReference type="Gene3D" id="3.80.10.10">
    <property type="entry name" value="Ribonuclease Inhibitor"/>
    <property type="match status" value="1"/>
</dbReference>
<gene>
    <name evidence="6" type="ORF">ACHHYP_10728</name>
</gene>
<reference evidence="6 7" key="1">
    <citation type="journal article" date="2014" name="Genome Biol. Evol.">
        <title>The secreted proteins of Achlya hypogyna and Thraustotheca clavata identify the ancestral oomycete secretome and reveal gene acquisitions by horizontal gene transfer.</title>
        <authorList>
            <person name="Misner I."/>
            <person name="Blouin N."/>
            <person name="Leonard G."/>
            <person name="Richards T.A."/>
            <person name="Lane C.E."/>
        </authorList>
    </citation>
    <scope>NUCLEOTIDE SEQUENCE [LARGE SCALE GENOMIC DNA]</scope>
    <source>
        <strain evidence="6 7">ATCC 48635</strain>
    </source>
</reference>
<keyword evidence="4" id="KW-0812">Transmembrane</keyword>
<accession>A0A1V9ZHR1</accession>
<evidence type="ECO:0000313" key="6">
    <source>
        <dbReference type="EMBL" id="OQR97528.1"/>
    </source>
</evidence>
<evidence type="ECO:0000256" key="3">
    <source>
        <dbReference type="ARBA" id="ARBA00023180"/>
    </source>
</evidence>
<keyword evidence="4" id="KW-0472">Membrane</keyword>
<feature type="transmembrane region" description="Helical" evidence="4">
    <location>
        <begin position="163"/>
        <end position="193"/>
    </location>
</feature>
<keyword evidence="2" id="KW-1015">Disulfide bond</keyword>
<evidence type="ECO:0000256" key="2">
    <source>
        <dbReference type="ARBA" id="ARBA00023157"/>
    </source>
</evidence>
<dbReference type="OrthoDB" id="75101at2759"/>
<dbReference type="EMBL" id="JNBR01000102">
    <property type="protein sequence ID" value="OQR97528.1"/>
    <property type="molecule type" value="Genomic_DNA"/>
</dbReference>
<dbReference type="AlphaFoldDB" id="A0A1V9ZHR1"/>
<evidence type="ECO:0000313" key="7">
    <source>
        <dbReference type="Proteomes" id="UP000243579"/>
    </source>
</evidence>
<feature type="transmembrane region" description="Helical" evidence="4">
    <location>
        <begin position="38"/>
        <end position="64"/>
    </location>
</feature>
<protein>
    <recommendedName>
        <fullName evidence="5">LNR domain-containing protein</fullName>
    </recommendedName>
</protein>
<dbReference type="Gene3D" id="4.10.470.20">
    <property type="match status" value="1"/>
</dbReference>
<dbReference type="InterPro" id="IPR000800">
    <property type="entry name" value="Notch_dom"/>
</dbReference>
<feature type="domain" description="LNR" evidence="5">
    <location>
        <begin position="622"/>
        <end position="653"/>
    </location>
</feature>
<keyword evidence="3" id="KW-0325">Glycoprotein</keyword>
<evidence type="ECO:0000259" key="5">
    <source>
        <dbReference type="Pfam" id="PF00066"/>
    </source>
</evidence>
<evidence type="ECO:0000256" key="4">
    <source>
        <dbReference type="SAM" id="Phobius"/>
    </source>
</evidence>
<feature type="transmembrane region" description="Helical" evidence="4">
    <location>
        <begin position="214"/>
        <end position="235"/>
    </location>
</feature>
<comment type="caution">
    <text evidence="6">The sequence shown here is derived from an EMBL/GenBank/DDBJ whole genome shotgun (WGS) entry which is preliminary data.</text>
</comment>
<sequence length="658" mass="73366">MAQVGVQYGPTLLGPTLPPSALAKRRRRYVFSPTQRRLVLFCICCLHALTAFFLAALCFVYWVLPPSEEVVFGIYNRRVSLSTTTCLFFLHVHGMYLILWPHGPGRVSPETSAPQKRRFPWHHRWYRLVFSRYGPLGLYGPLYSVRVAAKLLCQLPMQVYTAYQMSCLLTTPASAFLCSFVLGLNCSVLPVLLHLPSAYARRWAPATFQAVTDFALSTGIPLALVLPAVTEYYILGDKSVSTDHVWLNRNVMLGRFIAMTSLFDVFAFSLFFFMCYFSLVTLNYGIRVRKGHQLEHRQSLALGMALSTRIETQGWAVRGIPILFYALALTTSAVLVGVAAASLWRRPCAPGCKLQTYPWFALDCTCIMYSLNCLQSPIDDIDVFIQTQLRDVFDLSVQQCHLPHGLAATTMRVLTNIYSLSLDTTSTIDWDISSEVMPPSLFAIYVSNMPMPWLPRALDHSVIKAQYVFLRNLSFSGNKTLGGWPDLTRLFANGLGLLELPTEARARTLTQVGLDNNALTELPIDVLGLPLLTSLSLINNSITRVVLASLPKVVRNVYLNGNPITTIDVPFELLRSYRLSLRDTPFCNRLLELGNTTPPVTKLTSIEAQVLAADLVGICGHECAIGCHAYQVGNGQCNPHCHTPACFFDKGDCTDYVF</sequence>
<evidence type="ECO:0000256" key="1">
    <source>
        <dbReference type="ARBA" id="ARBA00022737"/>
    </source>
</evidence>
<dbReference type="SUPFAM" id="SSF52058">
    <property type="entry name" value="L domain-like"/>
    <property type="match status" value="1"/>
</dbReference>
<proteinExistence type="predicted"/>
<feature type="transmembrane region" description="Helical" evidence="4">
    <location>
        <begin position="322"/>
        <end position="344"/>
    </location>
</feature>
<dbReference type="Pfam" id="PF00066">
    <property type="entry name" value="Notch"/>
    <property type="match status" value="1"/>
</dbReference>